<evidence type="ECO:0000313" key="2">
    <source>
        <dbReference type="EMBL" id="PRQ73509.1"/>
    </source>
</evidence>
<comment type="caution">
    <text evidence="2">The sequence shown here is derived from an EMBL/GenBank/DDBJ whole genome shotgun (WGS) entry which is preliminary data.</text>
</comment>
<protein>
    <submittedName>
        <fullName evidence="2">Uncharacterized protein</fullName>
    </submittedName>
</protein>
<dbReference type="Proteomes" id="UP000239560">
    <property type="component" value="Unassembled WGS sequence"/>
</dbReference>
<feature type="compositionally biased region" description="Gly residues" evidence="1">
    <location>
        <begin position="662"/>
        <end position="671"/>
    </location>
</feature>
<reference evidence="2 3" key="1">
    <citation type="journal article" date="2018" name="Elife">
        <title>Functional genomics of lipid metabolism in the oleaginous yeast Rhodosporidium toruloides.</title>
        <authorList>
            <person name="Coradetti S.T."/>
            <person name="Pinel D."/>
            <person name="Geiselman G."/>
            <person name="Ito M."/>
            <person name="Mondo S."/>
            <person name="Reilly M.C."/>
            <person name="Cheng Y.F."/>
            <person name="Bauer S."/>
            <person name="Grigoriev I."/>
            <person name="Gladden J.M."/>
            <person name="Simmons B.A."/>
            <person name="Brem R."/>
            <person name="Arkin A.P."/>
            <person name="Skerker J.M."/>
        </authorList>
    </citation>
    <scope>NUCLEOTIDE SEQUENCE [LARGE SCALE GENOMIC DNA]</scope>
    <source>
        <strain evidence="2 3">NBRC 0880</strain>
    </source>
</reference>
<dbReference type="GO" id="GO:0005886">
    <property type="term" value="C:plasma membrane"/>
    <property type="evidence" value="ECO:0007669"/>
    <property type="project" value="TreeGrafter"/>
</dbReference>
<dbReference type="PANTHER" id="PTHR31962:SF1">
    <property type="entry name" value="SPHINGOLIPID LONG CHAIN BASE-RESPONSIVE PROTEIN PIL1"/>
    <property type="match status" value="1"/>
</dbReference>
<organism evidence="2 3">
    <name type="scientific">Rhodotorula toruloides</name>
    <name type="common">Yeast</name>
    <name type="synonym">Rhodosporidium toruloides</name>
    <dbReference type="NCBI Taxonomy" id="5286"/>
    <lineage>
        <taxon>Eukaryota</taxon>
        <taxon>Fungi</taxon>
        <taxon>Dikarya</taxon>
        <taxon>Basidiomycota</taxon>
        <taxon>Pucciniomycotina</taxon>
        <taxon>Microbotryomycetes</taxon>
        <taxon>Sporidiobolales</taxon>
        <taxon>Sporidiobolaceae</taxon>
        <taxon>Rhodotorula</taxon>
    </lineage>
</organism>
<feature type="compositionally biased region" description="Low complexity" evidence="1">
    <location>
        <begin position="126"/>
        <end position="137"/>
    </location>
</feature>
<dbReference type="Pfam" id="PF13805">
    <property type="entry name" value="Pil1"/>
    <property type="match status" value="1"/>
</dbReference>
<evidence type="ECO:0000256" key="1">
    <source>
        <dbReference type="SAM" id="MobiDB-lite"/>
    </source>
</evidence>
<dbReference type="GO" id="GO:0006897">
    <property type="term" value="P:endocytosis"/>
    <property type="evidence" value="ECO:0007669"/>
    <property type="project" value="TreeGrafter"/>
</dbReference>
<sequence>MVFGSNKTHAHAAPVAGTGGVGTGPTTTHGTTTGTAGGGGLASKIPGTRAHEEKKLMQHSAGMPATNGTGAGTAGTMTGTGADSHDATHASALSSSHPTTTSSHAPGHHTHTTGQHGTLRPGEPGTKTVTTTTTTVVPQPSVGDKVSVSSSTDEAPTQLTHNPGKVAVGEIKQTEGKRGLEAAGLAHPHGRASTFESLEERKDAASFLQRTTDRLPPLSQLPHLARSTAPRLDPRQLPETLPLQLTIKALSGVRNDTQSLARETQAYSKTLYVWTKEEEDERVRVGGDRAAWCVWKAGECEKECAERIEAARVLLKDIRNFENDLVPRRRAHSALTSKLASTSKELSSLSPSSSPSTRQKLSDSASKLESDLATLTAENREYEQSLAILKREKLSASLGAQFEALRELGEKLAMAGKWGEALAREMGRSEEGGMEEVAVRVKAGLEQELRGWTKGEVPALNGGNVARDEAVSLLSRSDTRSFGDSHAAELSSLHTPNPFADLPSSSSSHAPALPPRPSSPSSISTSNTAAVAHATLGGSSSPTTLRGGLVHPPPLATLHSQAILDTSPSSVPPPLPARPNSSSSPPPPPSSALGRINLSPTPQPHPSLASSPPTLKAQPVPPAADGPLLARELRDPTVAETGEPRIGTGGPSEGVLRPRWSTGGGGGGGSMPGAFHDDADPAHWGDAEGAGREEERLPEYGEGDEEAERARDRAEEILAREREEKRA</sequence>
<gene>
    <name evidence="2" type="ORF">AAT19DRAFT_16262</name>
</gene>
<evidence type="ECO:0000313" key="3">
    <source>
        <dbReference type="Proteomes" id="UP000239560"/>
    </source>
</evidence>
<dbReference type="GO" id="GO:0008289">
    <property type="term" value="F:lipid binding"/>
    <property type="evidence" value="ECO:0007669"/>
    <property type="project" value="TreeGrafter"/>
</dbReference>
<feature type="region of interest" description="Disordered" evidence="1">
    <location>
        <begin position="1"/>
        <end position="162"/>
    </location>
</feature>
<dbReference type="PANTHER" id="PTHR31962">
    <property type="entry name" value="SPHINGOLIPID LONG CHAIN BASE-RESPONSIVE PROTEIN PIL1"/>
    <property type="match status" value="1"/>
</dbReference>
<dbReference type="InterPro" id="IPR028245">
    <property type="entry name" value="PIL1/LSP1"/>
</dbReference>
<feature type="region of interest" description="Disordered" evidence="1">
    <location>
        <begin position="336"/>
        <end position="365"/>
    </location>
</feature>
<accession>A0A2T0A666</accession>
<dbReference type="AlphaFoldDB" id="A0A2T0A666"/>
<feature type="compositionally biased region" description="Low complexity" evidence="1">
    <location>
        <begin position="336"/>
        <end position="359"/>
    </location>
</feature>
<dbReference type="EMBL" id="LCTV02000008">
    <property type="protein sequence ID" value="PRQ73509.1"/>
    <property type="molecule type" value="Genomic_DNA"/>
</dbReference>
<feature type="compositionally biased region" description="Basic and acidic residues" evidence="1">
    <location>
        <begin position="675"/>
        <end position="699"/>
    </location>
</feature>
<dbReference type="OrthoDB" id="5599269at2759"/>
<feature type="region of interest" description="Disordered" evidence="1">
    <location>
        <begin position="485"/>
        <end position="727"/>
    </location>
</feature>
<dbReference type="GO" id="GO:0036286">
    <property type="term" value="C:eisosome filament"/>
    <property type="evidence" value="ECO:0007669"/>
    <property type="project" value="TreeGrafter"/>
</dbReference>
<dbReference type="GO" id="GO:0070941">
    <property type="term" value="P:eisosome assembly"/>
    <property type="evidence" value="ECO:0007669"/>
    <property type="project" value="TreeGrafter"/>
</dbReference>
<feature type="compositionally biased region" description="Low complexity" evidence="1">
    <location>
        <begin position="89"/>
        <end position="105"/>
    </location>
</feature>
<proteinExistence type="predicted"/>
<feature type="compositionally biased region" description="Polar residues" evidence="1">
    <location>
        <begin position="147"/>
        <end position="161"/>
    </location>
</feature>
<name>A0A2T0A666_RHOTO</name>
<dbReference type="InterPro" id="IPR027267">
    <property type="entry name" value="AH/BAR_dom_sf"/>
</dbReference>
<feature type="compositionally biased region" description="Low complexity" evidence="1">
    <location>
        <begin position="24"/>
        <end position="34"/>
    </location>
</feature>
<feature type="compositionally biased region" description="Basic and acidic residues" evidence="1">
    <location>
        <begin position="708"/>
        <end position="727"/>
    </location>
</feature>
<dbReference type="Gene3D" id="1.20.1270.60">
    <property type="entry name" value="Arfaptin homology (AH) domain/BAR domain"/>
    <property type="match status" value="1"/>
</dbReference>
<feature type="compositionally biased region" description="Low complexity" evidence="1">
    <location>
        <begin position="61"/>
        <end position="82"/>
    </location>
</feature>